<keyword evidence="1" id="KW-0472">Membrane</keyword>
<dbReference type="Pfam" id="PF13349">
    <property type="entry name" value="DUF4097"/>
    <property type="match status" value="1"/>
</dbReference>
<gene>
    <name evidence="3" type="ORF">KEC56_02700</name>
</gene>
<keyword evidence="1" id="KW-1133">Transmembrane helix</keyword>
<sequence>MNEQENTGFKAVAIVTAVIGSIALAGAGTTAAFGAVNAVVDRADRSATVDASGVTDLDADVSAGDVTIRFGDVDEAELHVTGGDRDWKIERDGDTLRLHNPDLWWGWGGDWSWFGDWNSDASVELVLPQDLSGLDAALDLSAGRLDVEGDFGELDVDVSAGALRLTGSADSVSADMSAGNADVEIADADTASFEVSAGEFIATLTGSAPSEVKVGVNAGSLELTLPDVEYDVTQDVSAGSLDNGLSTSSSARNAVEVDLSAGSVELRAAD</sequence>
<comment type="caution">
    <text evidence="3">The sequence shown here is derived from an EMBL/GenBank/DDBJ whole genome shotgun (WGS) entry which is preliminary data.</text>
</comment>
<organism evidence="3 4">
    <name type="scientific">Microbacterium tenebrionis</name>
    <dbReference type="NCBI Taxonomy" id="2830665"/>
    <lineage>
        <taxon>Bacteria</taxon>
        <taxon>Bacillati</taxon>
        <taxon>Actinomycetota</taxon>
        <taxon>Actinomycetes</taxon>
        <taxon>Micrococcales</taxon>
        <taxon>Microbacteriaceae</taxon>
        <taxon>Microbacterium</taxon>
    </lineage>
</organism>
<dbReference type="AlphaFoldDB" id="A0A9X1LMH8"/>
<evidence type="ECO:0000256" key="1">
    <source>
        <dbReference type="SAM" id="Phobius"/>
    </source>
</evidence>
<evidence type="ECO:0000313" key="4">
    <source>
        <dbReference type="Proteomes" id="UP001139289"/>
    </source>
</evidence>
<proteinExistence type="predicted"/>
<reference evidence="3" key="1">
    <citation type="submission" date="2021-04" db="EMBL/GenBank/DDBJ databases">
        <title>Microbacterium tenobrionis sp. nov. and Microbacterium allomyrinae sp. nov., isolated from larvae of Tenobrio molitor and Allomyrina dichotoma, respectively.</title>
        <authorList>
            <person name="Lee S.D."/>
        </authorList>
    </citation>
    <scope>NUCLEOTIDE SEQUENCE</scope>
    <source>
        <strain evidence="3">YMB-B2</strain>
    </source>
</reference>
<protein>
    <submittedName>
        <fullName evidence="3">DUF4097 family beta strand repeat protein</fullName>
    </submittedName>
</protein>
<evidence type="ECO:0000313" key="3">
    <source>
        <dbReference type="EMBL" id="MCC2028443.1"/>
    </source>
</evidence>
<dbReference type="InterPro" id="IPR025164">
    <property type="entry name" value="Toastrack_DUF4097"/>
</dbReference>
<dbReference type="EMBL" id="JAGTTM010000001">
    <property type="protein sequence ID" value="MCC2028443.1"/>
    <property type="molecule type" value="Genomic_DNA"/>
</dbReference>
<name>A0A9X1LMH8_9MICO</name>
<evidence type="ECO:0000259" key="2">
    <source>
        <dbReference type="Pfam" id="PF13349"/>
    </source>
</evidence>
<keyword evidence="1" id="KW-0812">Transmembrane</keyword>
<feature type="domain" description="DUF4097" evidence="2">
    <location>
        <begin position="55"/>
        <end position="267"/>
    </location>
</feature>
<feature type="transmembrane region" description="Helical" evidence="1">
    <location>
        <begin position="12"/>
        <end position="36"/>
    </location>
</feature>
<dbReference type="Proteomes" id="UP001139289">
    <property type="component" value="Unassembled WGS sequence"/>
</dbReference>
<dbReference type="RefSeq" id="WP_227529703.1">
    <property type="nucleotide sequence ID" value="NZ_JAGTTM010000001.1"/>
</dbReference>
<accession>A0A9X1LMH8</accession>
<keyword evidence="4" id="KW-1185">Reference proteome</keyword>
<dbReference type="Gene3D" id="2.160.20.120">
    <property type="match status" value="1"/>
</dbReference>